<dbReference type="PANTHER" id="PTHR30387">
    <property type="entry name" value="MANNONATE DEHYDRATASE"/>
    <property type="match status" value="1"/>
</dbReference>
<comment type="function">
    <text evidence="4">Catalyzes the dehydration of D-mannonate.</text>
</comment>
<keyword evidence="8" id="KW-0408">Iron</keyword>
<dbReference type="InterPro" id="IPR004628">
    <property type="entry name" value="Man_deHydtase"/>
</dbReference>
<evidence type="ECO:0000256" key="4">
    <source>
        <dbReference type="ARBA" id="ARBA00002713"/>
    </source>
</evidence>
<comment type="similarity">
    <text evidence="6">Belongs to the mannonate dehydratase family.</text>
</comment>
<dbReference type="EC" id="4.2.1.8" evidence="7"/>
<comment type="cofactor">
    <cofactor evidence="3">
        <name>Fe(2+)</name>
        <dbReference type="ChEBI" id="CHEBI:29033"/>
    </cofactor>
</comment>
<proteinExistence type="inferred from homology"/>
<dbReference type="SUPFAM" id="SSF51658">
    <property type="entry name" value="Xylose isomerase-like"/>
    <property type="match status" value="1"/>
</dbReference>
<evidence type="ECO:0000313" key="12">
    <source>
        <dbReference type="Proteomes" id="UP001527882"/>
    </source>
</evidence>
<evidence type="ECO:0000256" key="1">
    <source>
        <dbReference type="ARBA" id="ARBA00001794"/>
    </source>
</evidence>
<evidence type="ECO:0000256" key="10">
    <source>
        <dbReference type="ARBA" id="ARBA00023239"/>
    </source>
</evidence>
<comment type="caution">
    <text evidence="11">The sequence shown here is derived from an EMBL/GenBank/DDBJ whole genome shotgun (WGS) entry which is preliminary data.</text>
</comment>
<evidence type="ECO:0000256" key="3">
    <source>
        <dbReference type="ARBA" id="ARBA00001954"/>
    </source>
</evidence>
<dbReference type="Gene3D" id="3.20.20.150">
    <property type="entry name" value="Divalent-metal-dependent TIM barrel enzymes"/>
    <property type="match status" value="1"/>
</dbReference>
<dbReference type="InterPro" id="IPR036237">
    <property type="entry name" value="Xyl_isomerase-like_sf"/>
</dbReference>
<evidence type="ECO:0000256" key="6">
    <source>
        <dbReference type="ARBA" id="ARBA00007389"/>
    </source>
</evidence>
<dbReference type="PANTHER" id="PTHR30387:SF2">
    <property type="entry name" value="MANNONATE DEHYDRATASE"/>
    <property type="match status" value="1"/>
</dbReference>
<dbReference type="RefSeq" id="WP_269881093.1">
    <property type="nucleotide sequence ID" value="NZ_JAQAGZ010000005.1"/>
</dbReference>
<evidence type="ECO:0000256" key="9">
    <source>
        <dbReference type="ARBA" id="ARBA00023211"/>
    </source>
</evidence>
<organism evidence="11 12">
    <name type="scientific">Paenibacillus gyeongsangnamensis</name>
    <dbReference type="NCBI Taxonomy" id="3388067"/>
    <lineage>
        <taxon>Bacteria</taxon>
        <taxon>Bacillati</taxon>
        <taxon>Bacillota</taxon>
        <taxon>Bacilli</taxon>
        <taxon>Bacillales</taxon>
        <taxon>Paenibacillaceae</taxon>
        <taxon>Paenibacillus</taxon>
    </lineage>
</organism>
<comment type="catalytic activity">
    <reaction evidence="1">
        <text>D-mannonate = 2-dehydro-3-deoxy-D-gluconate + H2O</text>
        <dbReference type="Rhea" id="RHEA:20097"/>
        <dbReference type="ChEBI" id="CHEBI:15377"/>
        <dbReference type="ChEBI" id="CHEBI:17767"/>
        <dbReference type="ChEBI" id="CHEBI:57990"/>
        <dbReference type="EC" id="4.2.1.8"/>
    </reaction>
</comment>
<comment type="pathway">
    <text evidence="5">Carbohydrate metabolism; pentose and glucuronate interconversion.</text>
</comment>
<comment type="cofactor">
    <cofactor evidence="2">
        <name>Mn(2+)</name>
        <dbReference type="ChEBI" id="CHEBI:29035"/>
    </cofactor>
</comment>
<evidence type="ECO:0000256" key="5">
    <source>
        <dbReference type="ARBA" id="ARBA00004892"/>
    </source>
</evidence>
<evidence type="ECO:0000256" key="7">
    <source>
        <dbReference type="ARBA" id="ARBA00012927"/>
    </source>
</evidence>
<gene>
    <name evidence="11" type="ORF">O9H85_09510</name>
</gene>
<name>A0ABT4Q773_9BACL</name>
<evidence type="ECO:0000256" key="8">
    <source>
        <dbReference type="ARBA" id="ARBA00023004"/>
    </source>
</evidence>
<dbReference type="EMBL" id="JAQAGZ010000005">
    <property type="protein sequence ID" value="MCZ8512646.1"/>
    <property type="molecule type" value="Genomic_DNA"/>
</dbReference>
<evidence type="ECO:0000313" key="11">
    <source>
        <dbReference type="EMBL" id="MCZ8512646.1"/>
    </source>
</evidence>
<accession>A0ABT4Q773</accession>
<dbReference type="GO" id="GO:0008927">
    <property type="term" value="F:mannonate dehydratase activity"/>
    <property type="evidence" value="ECO:0007669"/>
    <property type="project" value="UniProtKB-EC"/>
</dbReference>
<keyword evidence="9" id="KW-0464">Manganese</keyword>
<sequence length="337" mass="37745">MMKVSITSYTADLTDGDLRQLNQLGVDCIDFGKGSAFAGVKEQGYPDLDSLLKLKRRIRSFGLDINRVTLPDLSTKFMRNEPGCERELENSINAMKVFGEAGIPVARQRFEGDTFPYLTTKYRSIQRGGAIARGESLGFTKEKFAHPTLEEHEAYWERFCEAYKKLVPVAEDYNVLLGMHPSDAPHPETAFGGLGYHRIIDAFPSKHVGYVYCIGTRAEEGGSPLVLNEINHYGRKGKLFLVHFRNVRGSLPTAGAFEEALLDDGDMNMFKILLELRKVGFNGCLNPDHVPILEGVQIEKNDSWPNTCIQWNYNNIGYAYSIGYIKALLAALVEFEG</sequence>
<protein>
    <recommendedName>
        <fullName evidence="7">mannonate dehydratase</fullName>
        <ecNumber evidence="7">4.2.1.8</ecNumber>
    </recommendedName>
</protein>
<dbReference type="Pfam" id="PF03786">
    <property type="entry name" value="UxuA"/>
    <property type="match status" value="1"/>
</dbReference>
<dbReference type="Proteomes" id="UP001527882">
    <property type="component" value="Unassembled WGS sequence"/>
</dbReference>
<keyword evidence="10 11" id="KW-0456">Lyase</keyword>
<keyword evidence="12" id="KW-1185">Reference proteome</keyword>
<reference evidence="11 12" key="1">
    <citation type="submission" date="2022-12" db="EMBL/GenBank/DDBJ databases">
        <title>Draft genome sequence of Paenibacillus sp. dW9.</title>
        <authorList>
            <person name="Choi E.-W."/>
            <person name="Kim D.-U."/>
        </authorList>
    </citation>
    <scope>NUCLEOTIDE SEQUENCE [LARGE SCALE GENOMIC DNA]</scope>
    <source>
        <strain evidence="12">dW9</strain>
    </source>
</reference>
<evidence type="ECO:0000256" key="2">
    <source>
        <dbReference type="ARBA" id="ARBA00001936"/>
    </source>
</evidence>